<dbReference type="EMBL" id="PDOC01000003">
    <property type="protein sequence ID" value="PIL45863.1"/>
    <property type="molecule type" value="Genomic_DNA"/>
</dbReference>
<comment type="caution">
    <text evidence="1">The sequence shown here is derived from an EMBL/GenBank/DDBJ whole genome shotgun (WGS) entry which is preliminary data.</text>
</comment>
<gene>
    <name evidence="1" type="ORF">CR105_07345</name>
</gene>
<reference evidence="1 2" key="1">
    <citation type="submission" date="2017-10" db="EMBL/GenBank/DDBJ databases">
        <title>Massilia psychrophilum sp. nov., a novel purple-pigmented bacterium isolated from Tianshan glacier, Xinjiang Municipality, China.</title>
        <authorList>
            <person name="Wang H."/>
        </authorList>
    </citation>
    <scope>NUCLEOTIDE SEQUENCE [LARGE SCALE GENOMIC DNA]</scope>
    <source>
        <strain evidence="1 2">JCM 30074</strain>
    </source>
</reference>
<accession>A0A2G8TIK7</accession>
<evidence type="ECO:0000313" key="1">
    <source>
        <dbReference type="EMBL" id="PIL45863.1"/>
    </source>
</evidence>
<dbReference type="AlphaFoldDB" id="A0A2G8TIK7"/>
<evidence type="ECO:0000313" key="2">
    <source>
        <dbReference type="Proteomes" id="UP000230390"/>
    </source>
</evidence>
<name>A0A2G8TIK7_9BURK</name>
<protein>
    <submittedName>
        <fullName evidence="1">Uncharacterized protein</fullName>
    </submittedName>
</protein>
<sequence length="159" mass="17556">MKPLLLALALLCPPVQGSDYFTRIEPKPLAELWLASGFGTLHFKRDNDLNGANVGIGAEYRLRGDMTLTAGRFSNSDRENSTYLGAIWQPYAIGPLRLGVVVAAFNGYPRMRGGGWFPAALPVATLEYQRFGVNFGFVPSYKERLYGGLSVQLKLRLID</sequence>
<organism evidence="1 2">
    <name type="scientific">Massilia eurypsychrophila</name>
    <dbReference type="NCBI Taxonomy" id="1485217"/>
    <lineage>
        <taxon>Bacteria</taxon>
        <taxon>Pseudomonadati</taxon>
        <taxon>Pseudomonadota</taxon>
        <taxon>Betaproteobacteria</taxon>
        <taxon>Burkholderiales</taxon>
        <taxon>Oxalobacteraceae</taxon>
        <taxon>Telluria group</taxon>
        <taxon>Massilia</taxon>
    </lineage>
</organism>
<keyword evidence="2" id="KW-1185">Reference proteome</keyword>
<dbReference type="RefSeq" id="WP_099787772.1">
    <property type="nucleotide sequence ID" value="NZ_JBHLYV010000029.1"/>
</dbReference>
<dbReference type="OrthoDB" id="8848687at2"/>
<proteinExistence type="predicted"/>
<dbReference type="Proteomes" id="UP000230390">
    <property type="component" value="Unassembled WGS sequence"/>
</dbReference>
<dbReference type="Gene3D" id="2.40.160.20">
    <property type="match status" value="1"/>
</dbReference>